<evidence type="ECO:0000313" key="6">
    <source>
        <dbReference type="Proteomes" id="UP000005388"/>
    </source>
</evidence>
<protein>
    <submittedName>
        <fullName evidence="5">Acetyltransferase, GNAT family</fullName>
    </submittedName>
</protein>
<dbReference type="PANTHER" id="PTHR43792">
    <property type="entry name" value="GNAT FAMILY, PUTATIVE (AFU_ORTHOLOGUE AFUA_3G00765)-RELATED-RELATED"/>
    <property type="match status" value="1"/>
</dbReference>
<keyword evidence="2" id="KW-0012">Acyltransferase</keyword>
<accession>G5KDN8</accession>
<proteinExistence type="inferred from homology"/>
<evidence type="ECO:0000313" key="5">
    <source>
        <dbReference type="EMBL" id="EHJ55666.1"/>
    </source>
</evidence>
<dbReference type="AlphaFoldDB" id="G5KDN8"/>
<name>G5KDN8_9STRE</name>
<evidence type="ECO:0000259" key="4">
    <source>
        <dbReference type="PROSITE" id="PS51186"/>
    </source>
</evidence>
<sequence>MDIWTLLAKFATFETNELILRPIRYEDSDSFWNMRSKSSDYPFVFSDDVDRNTSDFILVHSFMKKPLGVWAIENKVTHTMIGCIRFEKIDSQNLTAEIGYFINKGFQRKGYGKQALNCITFLAFHELAFKKLSLIIHKENVASQLLAKSCQYKFVRYFKGSDRHTHKIRDYALFELLVGEYHHE</sequence>
<gene>
    <name evidence="5" type="ORF">STRUR_0682</name>
</gene>
<dbReference type="GO" id="GO:0005737">
    <property type="term" value="C:cytoplasm"/>
    <property type="evidence" value="ECO:0007669"/>
    <property type="project" value="TreeGrafter"/>
</dbReference>
<feature type="domain" description="N-acetyltransferase" evidence="4">
    <location>
        <begin position="18"/>
        <end position="184"/>
    </location>
</feature>
<dbReference type="SUPFAM" id="SSF55729">
    <property type="entry name" value="Acyl-CoA N-acyltransferases (Nat)"/>
    <property type="match status" value="1"/>
</dbReference>
<dbReference type="RefSeq" id="WP_006738459.1">
    <property type="nucleotide sequence ID" value="NZ_AEUZ02000001.1"/>
</dbReference>
<dbReference type="EMBL" id="AEUZ02000001">
    <property type="protein sequence ID" value="EHJ55666.1"/>
    <property type="molecule type" value="Genomic_DNA"/>
</dbReference>
<comment type="caution">
    <text evidence="5">The sequence shown here is derived from an EMBL/GenBank/DDBJ whole genome shotgun (WGS) entry which is preliminary data.</text>
</comment>
<dbReference type="Gene3D" id="3.40.630.30">
    <property type="match status" value="1"/>
</dbReference>
<dbReference type="CDD" id="cd04301">
    <property type="entry name" value="NAT_SF"/>
    <property type="match status" value="1"/>
</dbReference>
<dbReference type="PANTHER" id="PTHR43792:SF8">
    <property type="entry name" value="[RIBOSOMAL PROTEIN US5]-ALANINE N-ACETYLTRANSFERASE"/>
    <property type="match status" value="1"/>
</dbReference>
<comment type="similarity">
    <text evidence="3">Belongs to the acetyltransferase family. RimJ subfamily.</text>
</comment>
<dbReference type="Proteomes" id="UP000005388">
    <property type="component" value="Unassembled WGS sequence"/>
</dbReference>
<dbReference type="eggNOG" id="COG1670">
    <property type="taxonomic scope" value="Bacteria"/>
</dbReference>
<evidence type="ECO:0000256" key="2">
    <source>
        <dbReference type="ARBA" id="ARBA00023315"/>
    </source>
</evidence>
<evidence type="ECO:0000256" key="3">
    <source>
        <dbReference type="ARBA" id="ARBA00038502"/>
    </source>
</evidence>
<dbReference type="InterPro" id="IPR051531">
    <property type="entry name" value="N-acetyltransferase"/>
</dbReference>
<keyword evidence="6" id="KW-1185">Reference proteome</keyword>
<dbReference type="Pfam" id="PF13302">
    <property type="entry name" value="Acetyltransf_3"/>
    <property type="match status" value="1"/>
</dbReference>
<organism evidence="5 6">
    <name type="scientific">Streptococcus urinalis 2285-97</name>
    <dbReference type="NCBI Taxonomy" id="764291"/>
    <lineage>
        <taxon>Bacteria</taxon>
        <taxon>Bacillati</taxon>
        <taxon>Bacillota</taxon>
        <taxon>Bacilli</taxon>
        <taxon>Lactobacillales</taxon>
        <taxon>Streptococcaceae</taxon>
        <taxon>Streptococcus</taxon>
    </lineage>
</organism>
<dbReference type="PROSITE" id="PS51186">
    <property type="entry name" value="GNAT"/>
    <property type="match status" value="1"/>
</dbReference>
<reference evidence="5 6" key="1">
    <citation type="journal article" date="2014" name="Int. J. Syst. Evol. Microbiol.">
        <title>Phylogenomics and the dynamic genome evolution of the genus Streptococcus.</title>
        <authorList>
            <consortium name="The Broad Institute Genome Sequencing Platform"/>
            <person name="Richards V.P."/>
            <person name="Palmer S.R."/>
            <person name="Pavinski Bitar P.D."/>
            <person name="Qin X."/>
            <person name="Weinstock G.M."/>
            <person name="Highlander S.K."/>
            <person name="Town C.D."/>
            <person name="Burne R.A."/>
            <person name="Stanhope M.J."/>
        </authorList>
    </citation>
    <scope>NUCLEOTIDE SEQUENCE [LARGE SCALE GENOMIC DNA]</scope>
    <source>
        <strain evidence="5 6">2285-97</strain>
    </source>
</reference>
<dbReference type="STRING" id="764291.STRUR_0682"/>
<dbReference type="GO" id="GO:0008999">
    <property type="term" value="F:protein-N-terminal-alanine acetyltransferase activity"/>
    <property type="evidence" value="ECO:0007669"/>
    <property type="project" value="TreeGrafter"/>
</dbReference>
<keyword evidence="1" id="KW-0808">Transferase</keyword>
<dbReference type="InterPro" id="IPR016181">
    <property type="entry name" value="Acyl_CoA_acyltransferase"/>
</dbReference>
<dbReference type="InterPro" id="IPR000182">
    <property type="entry name" value="GNAT_dom"/>
</dbReference>
<evidence type="ECO:0000256" key="1">
    <source>
        <dbReference type="ARBA" id="ARBA00022679"/>
    </source>
</evidence>